<sequence length="173" mass="19453">MLVAAYWVFPIPFASFTLSLILFAFFMVTFRVFVGGQVFRNILSQREQLRQCAKFFTVQMFMVIIYPSYQVLFEAVNQTNYELPVLLLLPTLKLILKNISTFTILHKEDTIPEQVIFTVDFFDAFLPRDMHEKRVVNYNGNSDNGCKSCADCSGNAGASSANAGSSGTTKQSA</sequence>
<organism evidence="3 4">
    <name type="scientific">Phytophthora cactorum</name>
    <dbReference type="NCBI Taxonomy" id="29920"/>
    <lineage>
        <taxon>Eukaryota</taxon>
        <taxon>Sar</taxon>
        <taxon>Stramenopiles</taxon>
        <taxon>Oomycota</taxon>
        <taxon>Peronosporomycetes</taxon>
        <taxon>Peronosporales</taxon>
        <taxon>Peronosporaceae</taxon>
        <taxon>Phytophthora</taxon>
    </lineage>
</organism>
<keyword evidence="2" id="KW-0472">Membrane</keyword>
<dbReference type="AlphaFoldDB" id="A0A329SQA2"/>
<dbReference type="EMBL" id="MJFZ01000101">
    <property type="protein sequence ID" value="RAW37888.1"/>
    <property type="molecule type" value="Genomic_DNA"/>
</dbReference>
<dbReference type="STRING" id="29920.A0A329SQA2"/>
<name>A0A329SQA2_9STRA</name>
<feature type="transmembrane region" description="Helical" evidence="2">
    <location>
        <begin position="6"/>
        <end position="34"/>
    </location>
</feature>
<proteinExistence type="predicted"/>
<dbReference type="VEuPathDB" id="FungiDB:PC110_g5855"/>
<reference evidence="3 4" key="1">
    <citation type="submission" date="2018-01" db="EMBL/GenBank/DDBJ databases">
        <title>Draft genome of the strawberry crown rot pathogen Phytophthora cactorum.</title>
        <authorList>
            <person name="Armitage A.D."/>
            <person name="Lysoe E."/>
            <person name="Nellist C.F."/>
            <person name="Harrison R.J."/>
            <person name="Brurberg M.B."/>
        </authorList>
    </citation>
    <scope>NUCLEOTIDE SEQUENCE [LARGE SCALE GENOMIC DNA]</scope>
    <source>
        <strain evidence="3 4">10300</strain>
    </source>
</reference>
<keyword evidence="4" id="KW-1185">Reference proteome</keyword>
<feature type="region of interest" description="Disordered" evidence="1">
    <location>
        <begin position="154"/>
        <end position="173"/>
    </location>
</feature>
<accession>A0A329SQA2</accession>
<dbReference type="Proteomes" id="UP000251314">
    <property type="component" value="Unassembled WGS sequence"/>
</dbReference>
<gene>
    <name evidence="3" type="ORF">PC110_g5855</name>
</gene>
<feature type="compositionally biased region" description="Low complexity" evidence="1">
    <location>
        <begin position="154"/>
        <end position="167"/>
    </location>
</feature>
<keyword evidence="2" id="KW-0812">Transmembrane</keyword>
<comment type="caution">
    <text evidence="3">The sequence shown here is derived from an EMBL/GenBank/DDBJ whole genome shotgun (WGS) entry which is preliminary data.</text>
</comment>
<evidence type="ECO:0000313" key="3">
    <source>
        <dbReference type="EMBL" id="RAW37888.1"/>
    </source>
</evidence>
<keyword evidence="2" id="KW-1133">Transmembrane helix</keyword>
<evidence type="ECO:0000256" key="2">
    <source>
        <dbReference type="SAM" id="Phobius"/>
    </source>
</evidence>
<evidence type="ECO:0000313" key="4">
    <source>
        <dbReference type="Proteomes" id="UP000251314"/>
    </source>
</evidence>
<protein>
    <submittedName>
        <fullName evidence="3">Uncharacterized protein</fullName>
    </submittedName>
</protein>
<dbReference type="OrthoDB" id="10367573at2759"/>
<evidence type="ECO:0000256" key="1">
    <source>
        <dbReference type="SAM" id="MobiDB-lite"/>
    </source>
</evidence>